<evidence type="ECO:0000259" key="1">
    <source>
        <dbReference type="Pfam" id="PF00557"/>
    </source>
</evidence>
<keyword evidence="4" id="KW-1185">Reference proteome</keyword>
<dbReference type="InterPro" id="IPR000587">
    <property type="entry name" value="Creatinase_N"/>
</dbReference>
<evidence type="ECO:0000313" key="3">
    <source>
        <dbReference type="EMBL" id="MCQ1530675.1"/>
    </source>
</evidence>
<protein>
    <submittedName>
        <fullName evidence="3">Xaa-Pro peptidase family protein</fullName>
    </submittedName>
</protein>
<dbReference type="InterPro" id="IPR029149">
    <property type="entry name" value="Creatin/AminoP/Spt16_N"/>
</dbReference>
<dbReference type="InterPro" id="IPR000994">
    <property type="entry name" value="Pept_M24"/>
</dbReference>
<feature type="domain" description="Creatinase N-terminal" evidence="2">
    <location>
        <begin position="9"/>
        <end position="148"/>
    </location>
</feature>
<dbReference type="Pfam" id="PF01321">
    <property type="entry name" value="Creatinase_N"/>
    <property type="match status" value="1"/>
</dbReference>
<dbReference type="SUPFAM" id="SSF53092">
    <property type="entry name" value="Creatinase/prolidase N-terminal domain"/>
    <property type="match status" value="1"/>
</dbReference>
<feature type="domain" description="Peptidase M24" evidence="1">
    <location>
        <begin position="156"/>
        <end position="353"/>
    </location>
</feature>
<dbReference type="CDD" id="cd01066">
    <property type="entry name" value="APP_MetAP"/>
    <property type="match status" value="1"/>
</dbReference>
<proteinExistence type="predicted"/>
<name>A0ABT1NHD1_9FIRM</name>
<dbReference type="PANTHER" id="PTHR46112">
    <property type="entry name" value="AMINOPEPTIDASE"/>
    <property type="match status" value="1"/>
</dbReference>
<accession>A0ABT1NHD1</accession>
<gene>
    <name evidence="3" type="ORF">LJD61_14125</name>
</gene>
<sequence length="373" mass="42368">MDKKILEKRAERLRELMIHEDMDVLVAISPENVLYSTGAYIITQRSLRDRLEISIIPKDGDAVFVVCGIEESLARDESWIEDIRPYVEFKQSPIKFLADVLAEKGLDRKKVGIELHYLSSTFYKELIGYLPNTKFHECRGIFDKVRMIKEPQEIELLAQAAKASRKAVDAAFLTARPKDTERHLSTEIMTNLMKQGLDWSFMVLGTGRRTMLTHSTPSNIPMEPGDIIRVDFGGILSGYQSDLARTAVIGKPSTVQADTFKKLANIQREVIESMEIGVRFCDVYNKCKELFEKNHLPFSMPHIGHGLGVDLHEHPIINPLNEEELQENMIINVEPLVIYGGYAYHIEDLIQITPNGPKILTESEMSEEIPVIS</sequence>
<reference evidence="3 4" key="1">
    <citation type="submission" date="2021-10" db="EMBL/GenBank/DDBJ databases">
        <title>Lutispora strain m25 sp. nov., a thermophilic, non-spore-forming bacterium isolated from a lab-scale methanogenic bioreactor digesting anaerobic sludge.</title>
        <authorList>
            <person name="El Houari A."/>
            <person name="Mcdonald J."/>
        </authorList>
    </citation>
    <scope>NUCLEOTIDE SEQUENCE [LARGE SCALE GENOMIC DNA]</scope>
    <source>
        <strain evidence="4">m25</strain>
    </source>
</reference>
<dbReference type="Gene3D" id="3.90.230.10">
    <property type="entry name" value="Creatinase/methionine aminopeptidase superfamily"/>
    <property type="match status" value="1"/>
</dbReference>
<dbReference type="Proteomes" id="UP001651880">
    <property type="component" value="Unassembled WGS sequence"/>
</dbReference>
<evidence type="ECO:0000259" key="2">
    <source>
        <dbReference type="Pfam" id="PF01321"/>
    </source>
</evidence>
<organism evidence="3 4">
    <name type="scientific">Lutispora saccharofermentans</name>
    <dbReference type="NCBI Taxonomy" id="3024236"/>
    <lineage>
        <taxon>Bacteria</taxon>
        <taxon>Bacillati</taxon>
        <taxon>Bacillota</taxon>
        <taxon>Clostridia</taxon>
        <taxon>Lutisporales</taxon>
        <taxon>Lutisporaceae</taxon>
        <taxon>Lutispora</taxon>
    </lineage>
</organism>
<dbReference type="Gene3D" id="3.40.350.10">
    <property type="entry name" value="Creatinase/prolidase N-terminal domain"/>
    <property type="match status" value="1"/>
</dbReference>
<dbReference type="RefSeq" id="WP_255228198.1">
    <property type="nucleotide sequence ID" value="NZ_JAJEKE010000014.1"/>
</dbReference>
<comment type="caution">
    <text evidence="3">The sequence shown here is derived from an EMBL/GenBank/DDBJ whole genome shotgun (WGS) entry which is preliminary data.</text>
</comment>
<dbReference type="InterPro" id="IPR036005">
    <property type="entry name" value="Creatinase/aminopeptidase-like"/>
</dbReference>
<dbReference type="PANTHER" id="PTHR46112:SF2">
    <property type="entry name" value="XAA-PRO AMINOPEPTIDASE P-RELATED"/>
    <property type="match status" value="1"/>
</dbReference>
<dbReference type="EMBL" id="JAJEKE010000014">
    <property type="protein sequence ID" value="MCQ1530675.1"/>
    <property type="molecule type" value="Genomic_DNA"/>
</dbReference>
<dbReference type="SUPFAM" id="SSF55920">
    <property type="entry name" value="Creatinase/aminopeptidase"/>
    <property type="match status" value="1"/>
</dbReference>
<dbReference type="InterPro" id="IPR050659">
    <property type="entry name" value="Peptidase_M24B"/>
</dbReference>
<evidence type="ECO:0000313" key="4">
    <source>
        <dbReference type="Proteomes" id="UP001651880"/>
    </source>
</evidence>
<dbReference type="Pfam" id="PF00557">
    <property type="entry name" value="Peptidase_M24"/>
    <property type="match status" value="1"/>
</dbReference>